<dbReference type="GO" id="GO:1901052">
    <property type="term" value="P:sarcosine metabolic process"/>
    <property type="evidence" value="ECO:0007669"/>
    <property type="project" value="TreeGrafter"/>
</dbReference>
<keyword evidence="8" id="KW-0808">Transferase</keyword>
<dbReference type="PANTHER" id="PTHR16458">
    <property type="entry name" value="GLYCINE N-METHYLTRANSFERASE"/>
    <property type="match status" value="1"/>
</dbReference>
<organism evidence="14 15">
    <name type="scientific">Acropora cervicornis</name>
    <name type="common">Staghorn coral</name>
    <dbReference type="NCBI Taxonomy" id="6130"/>
    <lineage>
        <taxon>Eukaryota</taxon>
        <taxon>Metazoa</taxon>
        <taxon>Cnidaria</taxon>
        <taxon>Anthozoa</taxon>
        <taxon>Hexacorallia</taxon>
        <taxon>Scleractinia</taxon>
        <taxon>Astrocoeniina</taxon>
        <taxon>Acroporidae</taxon>
        <taxon>Acropora</taxon>
    </lineage>
</organism>
<evidence type="ECO:0000256" key="4">
    <source>
        <dbReference type="ARBA" id="ARBA00019972"/>
    </source>
</evidence>
<comment type="catalytic activity">
    <reaction evidence="11">
        <text>glycine + S-adenosyl-L-methionine = sarcosine + S-adenosyl-L-homocysteine + H(+)</text>
        <dbReference type="Rhea" id="RHEA:19937"/>
        <dbReference type="ChEBI" id="CHEBI:15378"/>
        <dbReference type="ChEBI" id="CHEBI:57305"/>
        <dbReference type="ChEBI" id="CHEBI:57433"/>
        <dbReference type="ChEBI" id="CHEBI:57856"/>
        <dbReference type="ChEBI" id="CHEBI:59789"/>
        <dbReference type="EC" id="2.1.1.20"/>
    </reaction>
    <physiologicalReaction direction="left-to-right" evidence="11">
        <dbReference type="Rhea" id="RHEA:19938"/>
    </physiologicalReaction>
</comment>
<dbReference type="FunFam" id="3.40.50.150:FF:000113">
    <property type="entry name" value="Glycine N-methyltransferase"/>
    <property type="match status" value="2"/>
</dbReference>
<dbReference type="Proteomes" id="UP001249851">
    <property type="component" value="Unassembled WGS sequence"/>
</dbReference>
<proteinExistence type="predicted"/>
<dbReference type="GO" id="GO:0017174">
    <property type="term" value="F:glycine N-methyltransferase activity"/>
    <property type="evidence" value="ECO:0007669"/>
    <property type="project" value="UniProtKB-EC"/>
</dbReference>
<evidence type="ECO:0000256" key="10">
    <source>
        <dbReference type="ARBA" id="ARBA00022954"/>
    </source>
</evidence>
<keyword evidence="15" id="KW-1185">Reference proteome</keyword>
<evidence type="ECO:0000256" key="7">
    <source>
        <dbReference type="ARBA" id="ARBA00022603"/>
    </source>
</evidence>
<evidence type="ECO:0000256" key="3">
    <source>
        <dbReference type="ARBA" id="ARBA00011999"/>
    </source>
</evidence>
<keyword evidence="6" id="KW-0597">Phosphoprotein</keyword>
<dbReference type="GO" id="GO:0032259">
    <property type="term" value="P:methylation"/>
    <property type="evidence" value="ECO:0007669"/>
    <property type="project" value="UniProtKB-KW"/>
</dbReference>
<dbReference type="PROSITE" id="PS51600">
    <property type="entry name" value="SAM_GNMT"/>
    <property type="match status" value="2"/>
</dbReference>
<feature type="domain" description="Methyltransferase type 12" evidence="12">
    <location>
        <begin position="62"/>
        <end position="173"/>
    </location>
</feature>
<comment type="subunit">
    <text evidence="2">Homotetramer.</text>
</comment>
<evidence type="ECO:0000256" key="8">
    <source>
        <dbReference type="ARBA" id="ARBA00022679"/>
    </source>
</evidence>
<dbReference type="Pfam" id="PF13847">
    <property type="entry name" value="Methyltransf_31"/>
    <property type="match status" value="1"/>
</dbReference>
<dbReference type="EC" id="2.1.1.20" evidence="3"/>
<dbReference type="GO" id="GO:1904047">
    <property type="term" value="F:S-adenosyl-L-methionine binding"/>
    <property type="evidence" value="ECO:0007669"/>
    <property type="project" value="TreeGrafter"/>
</dbReference>
<comment type="caution">
    <text evidence="14">The sequence shown here is derived from an EMBL/GenBank/DDBJ whole genome shotgun (WGS) entry which is preliminary data.</text>
</comment>
<evidence type="ECO:0000313" key="14">
    <source>
        <dbReference type="EMBL" id="KAK2560904.1"/>
    </source>
</evidence>
<dbReference type="InterPro" id="IPR025714">
    <property type="entry name" value="Methyltranfer_dom"/>
</dbReference>
<dbReference type="GO" id="GO:0006111">
    <property type="term" value="P:regulation of gluconeogenesis"/>
    <property type="evidence" value="ECO:0007669"/>
    <property type="project" value="TreeGrafter"/>
</dbReference>
<evidence type="ECO:0000256" key="9">
    <source>
        <dbReference type="ARBA" id="ARBA00022691"/>
    </source>
</evidence>
<protein>
    <recommendedName>
        <fullName evidence="4">Glycine N-methyltransferase</fullName>
        <ecNumber evidence="3">2.1.1.20</ecNumber>
    </recommendedName>
</protein>
<keyword evidence="9" id="KW-0949">S-adenosyl-L-methionine</keyword>
<dbReference type="GO" id="GO:0051289">
    <property type="term" value="P:protein homotetramerization"/>
    <property type="evidence" value="ECO:0007669"/>
    <property type="project" value="TreeGrafter"/>
</dbReference>
<evidence type="ECO:0000256" key="2">
    <source>
        <dbReference type="ARBA" id="ARBA00011881"/>
    </source>
</evidence>
<evidence type="ECO:0000259" key="13">
    <source>
        <dbReference type="Pfam" id="PF13847"/>
    </source>
</evidence>
<feature type="domain" description="Methyltransferase" evidence="13">
    <location>
        <begin position="350"/>
        <end position="488"/>
    </location>
</feature>
<evidence type="ECO:0000256" key="11">
    <source>
        <dbReference type="ARBA" id="ARBA00048261"/>
    </source>
</evidence>
<keyword evidence="5" id="KW-0963">Cytoplasm</keyword>
<evidence type="ECO:0000313" key="15">
    <source>
        <dbReference type="Proteomes" id="UP001249851"/>
    </source>
</evidence>
<dbReference type="AlphaFoldDB" id="A0AAD9QGV4"/>
<keyword evidence="7" id="KW-0489">Methyltransferase</keyword>
<dbReference type="InterPro" id="IPR013217">
    <property type="entry name" value="Methyltransf_12"/>
</dbReference>
<evidence type="ECO:0000256" key="5">
    <source>
        <dbReference type="ARBA" id="ARBA00022490"/>
    </source>
</evidence>
<dbReference type="Gene3D" id="3.40.50.150">
    <property type="entry name" value="Vaccinia Virus protein VP39"/>
    <property type="match status" value="2"/>
</dbReference>
<evidence type="ECO:0000256" key="1">
    <source>
        <dbReference type="ARBA" id="ARBA00004496"/>
    </source>
</evidence>
<dbReference type="Gene3D" id="3.30.46.10">
    <property type="entry name" value="Glycine N-methyltransferase, chain A, domain 1"/>
    <property type="match status" value="2"/>
</dbReference>
<dbReference type="GO" id="GO:0042802">
    <property type="term" value="F:identical protein binding"/>
    <property type="evidence" value="ECO:0007669"/>
    <property type="project" value="TreeGrafter"/>
</dbReference>
<evidence type="ECO:0000256" key="6">
    <source>
        <dbReference type="ARBA" id="ARBA00022553"/>
    </source>
</evidence>
<dbReference type="GO" id="GO:0046498">
    <property type="term" value="P:S-adenosylhomocysteine metabolic process"/>
    <property type="evidence" value="ECO:0007669"/>
    <property type="project" value="TreeGrafter"/>
</dbReference>
<name>A0AAD9QGV4_ACRCE</name>
<keyword evidence="10" id="KW-0290">Folate-binding</keyword>
<dbReference type="GO" id="GO:0046500">
    <property type="term" value="P:S-adenosylmethionine metabolic process"/>
    <property type="evidence" value="ECO:0007669"/>
    <property type="project" value="TreeGrafter"/>
</dbReference>
<evidence type="ECO:0000259" key="12">
    <source>
        <dbReference type="Pfam" id="PF08242"/>
    </source>
</evidence>
<dbReference type="InterPro" id="IPR014369">
    <property type="entry name" value="Gly/Sar_N_MeTrfase"/>
</dbReference>
<dbReference type="Pfam" id="PF08242">
    <property type="entry name" value="Methyltransf_12"/>
    <property type="match status" value="1"/>
</dbReference>
<dbReference type="PANTHER" id="PTHR16458:SF2">
    <property type="entry name" value="GLYCINE N-METHYLTRANSFERASE"/>
    <property type="match status" value="1"/>
</dbReference>
<gene>
    <name evidence="14" type="ORF">P5673_016014</name>
</gene>
<dbReference type="GO" id="GO:0005829">
    <property type="term" value="C:cytosol"/>
    <property type="evidence" value="ECO:0007669"/>
    <property type="project" value="TreeGrafter"/>
</dbReference>
<reference evidence="14" key="2">
    <citation type="journal article" date="2023" name="Science">
        <title>Genomic signatures of disease resistance in endangered staghorn corals.</title>
        <authorList>
            <person name="Vollmer S.V."/>
            <person name="Selwyn J.D."/>
            <person name="Despard B.A."/>
            <person name="Roesel C.L."/>
        </authorList>
    </citation>
    <scope>NUCLEOTIDE SEQUENCE</scope>
    <source>
        <strain evidence="14">K2</strain>
    </source>
</reference>
<dbReference type="GO" id="GO:0016594">
    <property type="term" value="F:glycine binding"/>
    <property type="evidence" value="ECO:0007669"/>
    <property type="project" value="TreeGrafter"/>
</dbReference>
<comment type="subcellular location">
    <subcellularLocation>
        <location evidence="1">Cytoplasm</location>
    </subcellularLocation>
</comment>
<dbReference type="GO" id="GO:0006730">
    <property type="term" value="P:one-carbon metabolic process"/>
    <property type="evidence" value="ECO:0007669"/>
    <property type="project" value="TreeGrafter"/>
</dbReference>
<dbReference type="GO" id="GO:0005542">
    <property type="term" value="F:folic acid binding"/>
    <property type="evidence" value="ECO:0007669"/>
    <property type="project" value="UniProtKB-KW"/>
</dbReference>
<sequence length="610" mass="69583">MVDSVYRTRSLGIGVSGIPDQYADGKAAKVWQHYIGGHKKRTDSYREFFCSVLSENGIKHILDVACGTGVDSIMLLENNFKVTSTDASDKMLKQAWKIRWQRRKEEAFDNWVIEEGNWLSLQDACIDVPNGGFDAVICLGNSFAHLPDFHGDLRNQKLAITNFKDMLRPGGMLFIDHRNYDAILDSGKAPSRNLYYNSDCIENIKTSVLYVDGKESMITLDYIVDPSKASDDFMEEGEETVTKKRKYSEGDVSKFRLSYCPLRLQTFTNLLREVFGEDARHEVFGDFEALGEVDLPAYYVHMIWKPDIAEDQYADGKAAKVWQHYIGGHKKRTDSYREFFCNLLNENGIKHILDVACGTGVDSIMLLENNFKVTSTDASDKMLKQAWKIRWQRRKEEAFDNWVIEEGNWLSLKEASIDVPNGGFDAVICLGNSFAHLPDFHGDLRNQKLAITNFKDMLRPGGMLFIDHRNYDAILDSGKAPSRNLYYNSDCIESIKTSVLYVDGKESMITLDYTVDPSKASDDFMEEGEEPMTKKKKYSEGEVSKFRLSYYPLRLQTFTNLLREVFGEDARHEVFGDFEALGKVDSPAYYVHMIWKQDTGNCAAENVCEV</sequence>
<dbReference type="InterPro" id="IPR029063">
    <property type="entry name" value="SAM-dependent_MTases_sf"/>
</dbReference>
<dbReference type="SUPFAM" id="SSF53335">
    <property type="entry name" value="S-adenosyl-L-methionine-dependent methyltransferases"/>
    <property type="match status" value="2"/>
</dbReference>
<dbReference type="CDD" id="cd02440">
    <property type="entry name" value="AdoMet_MTases"/>
    <property type="match status" value="2"/>
</dbReference>
<dbReference type="EMBL" id="JARQWQ010000034">
    <property type="protein sequence ID" value="KAK2560904.1"/>
    <property type="molecule type" value="Genomic_DNA"/>
</dbReference>
<accession>A0AAD9QGV4</accession>
<reference evidence="14" key="1">
    <citation type="journal article" date="2023" name="G3 (Bethesda)">
        <title>Whole genome assembly and annotation of the endangered Caribbean coral Acropora cervicornis.</title>
        <authorList>
            <person name="Selwyn J.D."/>
            <person name="Vollmer S.V."/>
        </authorList>
    </citation>
    <scope>NUCLEOTIDE SEQUENCE</scope>
    <source>
        <strain evidence="14">K2</strain>
    </source>
</reference>